<feature type="transmembrane region" description="Helical" evidence="6">
    <location>
        <begin position="97"/>
        <end position="115"/>
    </location>
</feature>
<evidence type="ECO:0000256" key="6">
    <source>
        <dbReference type="SAM" id="Phobius"/>
    </source>
</evidence>
<dbReference type="GO" id="GO:0016020">
    <property type="term" value="C:membrane"/>
    <property type="evidence" value="ECO:0007669"/>
    <property type="project" value="UniProtKB-SubCell"/>
</dbReference>
<feature type="transmembrane region" description="Helical" evidence="6">
    <location>
        <begin position="155"/>
        <end position="177"/>
    </location>
</feature>
<dbReference type="EMBL" id="JACEIB010000001">
    <property type="protein sequence ID" value="MBA2933023.1"/>
    <property type="molecule type" value="Genomic_DNA"/>
</dbReference>
<evidence type="ECO:0000256" key="1">
    <source>
        <dbReference type="ARBA" id="ARBA00004141"/>
    </source>
</evidence>
<feature type="transmembrane region" description="Helical" evidence="6">
    <location>
        <begin position="333"/>
        <end position="358"/>
    </location>
</feature>
<dbReference type="Proteomes" id="UP000570166">
    <property type="component" value="Unassembled WGS sequence"/>
</dbReference>
<dbReference type="InterPro" id="IPR020846">
    <property type="entry name" value="MFS_dom"/>
</dbReference>
<dbReference type="PANTHER" id="PTHR23505:SF79">
    <property type="entry name" value="PROTEIN SPINSTER"/>
    <property type="match status" value="1"/>
</dbReference>
<dbReference type="PANTHER" id="PTHR23505">
    <property type="entry name" value="SPINSTER"/>
    <property type="match status" value="1"/>
</dbReference>
<dbReference type="PROSITE" id="PS50850">
    <property type="entry name" value="MFS"/>
    <property type="match status" value="1"/>
</dbReference>
<evidence type="ECO:0000256" key="5">
    <source>
        <dbReference type="ARBA" id="ARBA00023136"/>
    </source>
</evidence>
<keyword evidence="3 6" id="KW-0812">Transmembrane</keyword>
<evidence type="ECO:0000313" key="8">
    <source>
        <dbReference type="EMBL" id="MBA2933023.1"/>
    </source>
</evidence>
<keyword evidence="2" id="KW-0813">Transport</keyword>
<dbReference type="Pfam" id="PF07690">
    <property type="entry name" value="MFS_1"/>
    <property type="match status" value="1"/>
</dbReference>
<feature type="transmembrane region" description="Helical" evidence="6">
    <location>
        <begin position="400"/>
        <end position="426"/>
    </location>
</feature>
<comment type="caution">
    <text evidence="8">The sequence shown here is derived from an EMBL/GenBank/DDBJ whole genome shotgun (WGS) entry which is preliminary data.</text>
</comment>
<dbReference type="InterPro" id="IPR011701">
    <property type="entry name" value="MFS"/>
</dbReference>
<dbReference type="Gene3D" id="1.20.1250.20">
    <property type="entry name" value="MFS general substrate transporter like domains"/>
    <property type="match status" value="1"/>
</dbReference>
<dbReference type="RefSeq" id="WP_160365083.1">
    <property type="nucleotide sequence ID" value="NZ_JACEIB010000001.1"/>
</dbReference>
<feature type="transmembrane region" description="Helical" evidence="6">
    <location>
        <begin position="29"/>
        <end position="54"/>
    </location>
</feature>
<reference evidence="8 9" key="1">
    <citation type="submission" date="2020-07" db="EMBL/GenBank/DDBJ databases">
        <authorList>
            <person name="Sun Q."/>
        </authorList>
    </citation>
    <scope>NUCLEOTIDE SEQUENCE [LARGE SCALE GENOMIC DNA]</scope>
    <source>
        <strain evidence="8 9">CGMCC 1.13654</strain>
    </source>
</reference>
<feature type="transmembrane region" description="Helical" evidence="6">
    <location>
        <begin position="365"/>
        <end position="388"/>
    </location>
</feature>
<feature type="transmembrane region" description="Helical" evidence="6">
    <location>
        <begin position="237"/>
        <end position="256"/>
    </location>
</feature>
<dbReference type="CDD" id="cd17328">
    <property type="entry name" value="MFS_spinster_like"/>
    <property type="match status" value="1"/>
</dbReference>
<feature type="transmembrane region" description="Helical" evidence="6">
    <location>
        <begin position="276"/>
        <end position="297"/>
    </location>
</feature>
<dbReference type="AlphaFoldDB" id="A0A838L0K2"/>
<dbReference type="GO" id="GO:0022857">
    <property type="term" value="F:transmembrane transporter activity"/>
    <property type="evidence" value="ECO:0007669"/>
    <property type="project" value="InterPro"/>
</dbReference>
<dbReference type="InterPro" id="IPR036259">
    <property type="entry name" value="MFS_trans_sf"/>
</dbReference>
<feature type="transmembrane region" description="Helical" evidence="6">
    <location>
        <begin position="66"/>
        <end position="85"/>
    </location>
</feature>
<protein>
    <submittedName>
        <fullName evidence="8">MFS transporter</fullName>
    </submittedName>
</protein>
<evidence type="ECO:0000256" key="4">
    <source>
        <dbReference type="ARBA" id="ARBA00022989"/>
    </source>
</evidence>
<feature type="transmembrane region" description="Helical" evidence="6">
    <location>
        <begin position="304"/>
        <end position="327"/>
    </location>
</feature>
<name>A0A838L0K2_9SPHN</name>
<evidence type="ECO:0000313" key="9">
    <source>
        <dbReference type="Proteomes" id="UP000570166"/>
    </source>
</evidence>
<organism evidence="8 9">
    <name type="scientific">Sphingomonas chungangi</name>
    <dbReference type="NCBI Taxonomy" id="2683589"/>
    <lineage>
        <taxon>Bacteria</taxon>
        <taxon>Pseudomonadati</taxon>
        <taxon>Pseudomonadota</taxon>
        <taxon>Alphaproteobacteria</taxon>
        <taxon>Sphingomonadales</taxon>
        <taxon>Sphingomonadaceae</taxon>
        <taxon>Sphingomonas</taxon>
    </lineage>
</organism>
<proteinExistence type="predicted"/>
<feature type="transmembrane region" description="Helical" evidence="6">
    <location>
        <begin position="183"/>
        <end position="203"/>
    </location>
</feature>
<dbReference type="SUPFAM" id="SSF103473">
    <property type="entry name" value="MFS general substrate transporter"/>
    <property type="match status" value="1"/>
</dbReference>
<keyword evidence="4 6" id="KW-1133">Transmembrane helix</keyword>
<dbReference type="InterPro" id="IPR044770">
    <property type="entry name" value="MFS_spinster-like"/>
</dbReference>
<keyword evidence="9" id="KW-1185">Reference proteome</keyword>
<keyword evidence="5 6" id="KW-0472">Membrane</keyword>
<sequence length="433" mass="45966">MPKENALEHEPVTSPAAAMPESSPWRVRYTVLMLMLVAFISYVDRQVLAILVVPIEKDLRISDTQMGILTGIFFSGFYALAGIPLARLSDNGNRRNMIGACIAFWSLATALCGFVQSFAQLAVARALVSVGESGSAPASSSIVADIISPRRRTRVYGLISAGNAAGLAFGVFLGGILTRALGWRQVFLVVSLPGLLISLLILLTIREPLRTGGVAREAGHGLLRTFKALWALPSYRALLALTVLASIGVFSVLGWMPTFLIRVHQMSHAEVGLKMGVAIMAGLLCGNISSGFVTDWLSARDVRWLSWVSALGLLAAFPFGMASLFWGTASGSVLFLGFFMFFQGFWAPPTVTLVVGLVDSRARALAASTLTLVQAVGGAVGPFLVGVLNDRLSAGYGSQAIRYSLAVALLGCLLGSASAFVGATFVRRDYRAG</sequence>
<gene>
    <name evidence="8" type="ORF">HZF05_02825</name>
</gene>
<evidence type="ECO:0000256" key="3">
    <source>
        <dbReference type="ARBA" id="ARBA00022692"/>
    </source>
</evidence>
<evidence type="ECO:0000256" key="2">
    <source>
        <dbReference type="ARBA" id="ARBA00022448"/>
    </source>
</evidence>
<accession>A0A838L0K2</accession>
<evidence type="ECO:0000259" key="7">
    <source>
        <dbReference type="PROSITE" id="PS50850"/>
    </source>
</evidence>
<comment type="subcellular location">
    <subcellularLocation>
        <location evidence="1">Membrane</location>
        <topology evidence="1">Multi-pass membrane protein</topology>
    </subcellularLocation>
</comment>
<feature type="domain" description="Major facilitator superfamily (MFS) profile" evidence="7">
    <location>
        <begin position="30"/>
        <end position="427"/>
    </location>
</feature>